<dbReference type="PANTHER" id="PTHR11091:SF0">
    <property type="entry name" value="MALATE DEHYDROGENASE"/>
    <property type="match status" value="1"/>
</dbReference>
<gene>
    <name evidence="3" type="ORF">AGR4C_Lc30042</name>
</gene>
<dbReference type="AlphaFoldDB" id="A0A1S7RH41"/>
<evidence type="ECO:0000256" key="1">
    <source>
        <dbReference type="ARBA" id="ARBA00006056"/>
    </source>
</evidence>
<organism evidence="3 4">
    <name type="scientific">Agrobacterium tumefaciens str. Kerr 14</name>
    <dbReference type="NCBI Taxonomy" id="1183424"/>
    <lineage>
        <taxon>Bacteria</taxon>
        <taxon>Pseudomonadati</taxon>
        <taxon>Pseudomonadota</taxon>
        <taxon>Alphaproteobacteria</taxon>
        <taxon>Hyphomicrobiales</taxon>
        <taxon>Rhizobiaceae</taxon>
        <taxon>Rhizobium/Agrobacterium group</taxon>
        <taxon>Agrobacterium</taxon>
        <taxon>Agrobacterium tumefaciens complex</taxon>
    </lineage>
</organism>
<dbReference type="EMBL" id="FBWC01000025">
    <property type="protein sequence ID" value="CUX52373.1"/>
    <property type="molecule type" value="Genomic_DNA"/>
</dbReference>
<dbReference type="Proteomes" id="UP000191897">
    <property type="component" value="Unassembled WGS sequence"/>
</dbReference>
<sequence length="358" mass="38246">MAHGNEKATVLARLDELERFCRAVFLAAGTDDETADAATRAMMHGTRLGVDSHGVRLLAHYITALEGGRLNRRPQIARVSGFGAVETIDADHAHGARATYAAMDSAMALAEKFGIGAVAIRNSSHFGPAGAYALEAARRGYIGLAFCNSDSFVRLHDGAMRFHGTNPIAIGVPAADDMPWLLDMATSAVPYNRVLLYRSLGQQLPQGVASDGDGVDTRDPHAVEMLAPVGGEFGFKGAALAGMVEIFSAVLTGMKLSFDIAPMGGPDFATPRGLGAFVLALKPEAFLEREAFDEGMKRYLEVLRESPAREDCKVMAPGDREWAVAAKREREGAPVDPVTREAFSELAARFSVSPPAYH</sequence>
<dbReference type="Pfam" id="PF02615">
    <property type="entry name" value="Ldh_2"/>
    <property type="match status" value="1"/>
</dbReference>
<dbReference type="RefSeq" id="WP_162690795.1">
    <property type="nucleotide sequence ID" value="NZ_LT009731.1"/>
</dbReference>
<accession>A0A1S7RH41</accession>
<evidence type="ECO:0000313" key="4">
    <source>
        <dbReference type="Proteomes" id="UP000191897"/>
    </source>
</evidence>
<dbReference type="Gene3D" id="3.30.1370.60">
    <property type="entry name" value="Hypothetical oxidoreductase yiak, domain 2"/>
    <property type="match status" value="1"/>
</dbReference>
<dbReference type="PANTHER" id="PTHR11091">
    <property type="entry name" value="OXIDOREDUCTASE-RELATED"/>
    <property type="match status" value="1"/>
</dbReference>
<dbReference type="InterPro" id="IPR003767">
    <property type="entry name" value="Malate/L-lactate_DH-like"/>
</dbReference>
<reference evidence="3 4" key="1">
    <citation type="submission" date="2016-01" db="EMBL/GenBank/DDBJ databases">
        <authorList>
            <person name="Oliw E.H."/>
        </authorList>
    </citation>
    <scope>NUCLEOTIDE SEQUENCE [LARGE SCALE GENOMIC DNA]</scope>
    <source>
        <strain evidence="3 4">Kerr 14</strain>
    </source>
</reference>
<dbReference type="InterPro" id="IPR043143">
    <property type="entry name" value="Mal/L-sulf/L-lact_DH-like_NADP"/>
</dbReference>
<dbReference type="Gene3D" id="1.10.1530.10">
    <property type="match status" value="1"/>
</dbReference>
<evidence type="ECO:0000313" key="3">
    <source>
        <dbReference type="EMBL" id="CUX52373.1"/>
    </source>
</evidence>
<dbReference type="InterPro" id="IPR043144">
    <property type="entry name" value="Mal/L-sulf/L-lact_DH-like_ah"/>
</dbReference>
<name>A0A1S7RH41_AGRTU</name>
<proteinExistence type="inferred from homology"/>
<keyword evidence="2" id="KW-0560">Oxidoreductase</keyword>
<protein>
    <submittedName>
        <fullName evidence="3">Putative malate dehydrogenase</fullName>
    </submittedName>
</protein>
<evidence type="ECO:0000256" key="2">
    <source>
        <dbReference type="ARBA" id="ARBA00023002"/>
    </source>
</evidence>
<dbReference type="InterPro" id="IPR036111">
    <property type="entry name" value="Mal/L-sulfo/L-lacto_DH-like_sf"/>
</dbReference>
<comment type="similarity">
    <text evidence="1">Belongs to the LDH2/MDH2 oxidoreductase family.</text>
</comment>
<dbReference type="GO" id="GO:0016491">
    <property type="term" value="F:oxidoreductase activity"/>
    <property type="evidence" value="ECO:0007669"/>
    <property type="project" value="UniProtKB-KW"/>
</dbReference>
<dbReference type="SUPFAM" id="SSF89733">
    <property type="entry name" value="L-sulfolactate dehydrogenase-like"/>
    <property type="match status" value="1"/>
</dbReference>